<dbReference type="Gene3D" id="1.20.1250.20">
    <property type="entry name" value="MFS general substrate transporter like domains"/>
    <property type="match status" value="1"/>
</dbReference>
<dbReference type="Gene3D" id="1.20.1720.10">
    <property type="entry name" value="Multidrug resistance protein D"/>
    <property type="match status" value="1"/>
</dbReference>
<dbReference type="FunFam" id="1.20.1250.20:FF:000196">
    <property type="entry name" value="MFS toxin efflux pump (AflT)"/>
    <property type="match status" value="1"/>
</dbReference>
<evidence type="ECO:0000256" key="3">
    <source>
        <dbReference type="ARBA" id="ARBA00022692"/>
    </source>
</evidence>
<evidence type="ECO:0000259" key="8">
    <source>
        <dbReference type="PROSITE" id="PS50850"/>
    </source>
</evidence>
<dbReference type="SUPFAM" id="SSF103473">
    <property type="entry name" value="MFS general substrate transporter"/>
    <property type="match status" value="1"/>
</dbReference>
<keyword evidence="4 7" id="KW-1133">Transmembrane helix</keyword>
<dbReference type="CDD" id="cd17502">
    <property type="entry name" value="MFS_Azr1_MDR_like"/>
    <property type="match status" value="1"/>
</dbReference>
<sequence length="591" mass="62882">MSRSLDNSSRHSIELQSASTARLDSFSNKGSQPTQHLVSTDSTSPSTAHAESASNATDTIKKESSVSSQPLPETTEAPRKPPEYLYGLRLVLVMGAANIAIILITLNDSMIATAIPRITDEFNSVKDIGWYGSGYFITNCVFLPLASRLYTFYKTRYVFLSFLAVFEIGSLICATSQNSAMFIGGRVIAGVGAAGIFTGTYSIIGASVSQQRRPLLGGITMALSSTGLVAGPLVGGAITDRTTWRWCFYMNVPCGVAVMALMLVLHMPNSAMAVRPPFKQVLIKLDLFGFLLFSGSCAMLLLAVQMAGTSYSWSSPTIVCLFWGSGGAAIAWLAWSHFRGKDTLIPLAVFKNRILSFSCLAGFMQWGGLLLVSYWLPVWFQVVQGSSPLSSGLKTLPTACTQAISGLVGGWLVSKLGYYIPFVFFGSMCTAIGAGLMSTFSPNTPQGKWIGYQILTGTGRGLVLQMPLTAVQTSLPLQLIPVGTGLVSFAQYFGAALIVGLGETVFSNILPRALAAKAPSVEAEGLLRGGATNLRGVVPPNLLPGVLSAYSDAIDKVFYLAAGAGAASFVAGWGMGFNSVKKVRQQRQQQE</sequence>
<proteinExistence type="inferred from homology"/>
<evidence type="ECO:0000256" key="1">
    <source>
        <dbReference type="ARBA" id="ARBA00004141"/>
    </source>
</evidence>
<keyword evidence="3 7" id="KW-0812">Transmembrane</keyword>
<feature type="transmembrane region" description="Helical" evidence="7">
    <location>
        <begin position="557"/>
        <end position="577"/>
    </location>
</feature>
<evidence type="ECO:0000256" key="5">
    <source>
        <dbReference type="ARBA" id="ARBA00023136"/>
    </source>
</evidence>
<feature type="transmembrane region" description="Helical" evidence="7">
    <location>
        <begin position="246"/>
        <end position="266"/>
    </location>
</feature>
<dbReference type="GO" id="GO:0022857">
    <property type="term" value="F:transmembrane transporter activity"/>
    <property type="evidence" value="ECO:0007669"/>
    <property type="project" value="InterPro"/>
</dbReference>
<dbReference type="PROSITE" id="PS50850">
    <property type="entry name" value="MFS"/>
    <property type="match status" value="1"/>
</dbReference>
<evidence type="ECO:0000256" key="6">
    <source>
        <dbReference type="SAM" id="MobiDB-lite"/>
    </source>
</evidence>
<dbReference type="InterPro" id="IPR036259">
    <property type="entry name" value="MFS_trans_sf"/>
</dbReference>
<evidence type="ECO:0000313" key="9">
    <source>
        <dbReference type="EMBL" id="KAF2107005.1"/>
    </source>
</evidence>
<dbReference type="EMBL" id="ML977357">
    <property type="protein sequence ID" value="KAF2107005.1"/>
    <property type="molecule type" value="Genomic_DNA"/>
</dbReference>
<comment type="similarity">
    <text evidence="2">Belongs to the major facilitator superfamily. TCR/Tet family.</text>
</comment>
<feature type="transmembrane region" description="Helical" evidence="7">
    <location>
        <begin position="313"/>
        <end position="334"/>
    </location>
</feature>
<feature type="compositionally biased region" description="Polar residues" evidence="6">
    <location>
        <begin position="14"/>
        <end position="58"/>
    </location>
</feature>
<feature type="transmembrane region" description="Helical" evidence="7">
    <location>
        <begin position="183"/>
        <end position="203"/>
    </location>
</feature>
<protein>
    <submittedName>
        <fullName evidence="9">Major facilitator superfamily domain-containing protein</fullName>
    </submittedName>
</protein>
<evidence type="ECO:0000313" key="10">
    <source>
        <dbReference type="Proteomes" id="UP000799770"/>
    </source>
</evidence>
<organism evidence="9 10">
    <name type="scientific">Lophiotrema nucula</name>
    <dbReference type="NCBI Taxonomy" id="690887"/>
    <lineage>
        <taxon>Eukaryota</taxon>
        <taxon>Fungi</taxon>
        <taxon>Dikarya</taxon>
        <taxon>Ascomycota</taxon>
        <taxon>Pezizomycotina</taxon>
        <taxon>Dothideomycetes</taxon>
        <taxon>Pleosporomycetidae</taxon>
        <taxon>Pleosporales</taxon>
        <taxon>Lophiotremataceae</taxon>
        <taxon>Lophiotrema</taxon>
    </lineage>
</organism>
<dbReference type="GO" id="GO:0005886">
    <property type="term" value="C:plasma membrane"/>
    <property type="evidence" value="ECO:0007669"/>
    <property type="project" value="TreeGrafter"/>
</dbReference>
<feature type="transmembrane region" description="Helical" evidence="7">
    <location>
        <begin position="157"/>
        <end position="177"/>
    </location>
</feature>
<dbReference type="OrthoDB" id="10021397at2759"/>
<dbReference type="PANTHER" id="PTHR23501:SF193">
    <property type="entry name" value="MULTIDRUG TRANSPORTER, PUTATIVE (AFU_ORTHOLOGUE AFUA_8G00940)-RELATED"/>
    <property type="match status" value="1"/>
</dbReference>
<keyword evidence="5 7" id="KW-0472">Membrane</keyword>
<dbReference type="Proteomes" id="UP000799770">
    <property type="component" value="Unassembled WGS sequence"/>
</dbReference>
<feature type="transmembrane region" description="Helical" evidence="7">
    <location>
        <begin position="287"/>
        <end position="307"/>
    </location>
</feature>
<evidence type="ECO:0000256" key="7">
    <source>
        <dbReference type="SAM" id="Phobius"/>
    </source>
</evidence>
<feature type="transmembrane region" description="Helical" evidence="7">
    <location>
        <begin position="215"/>
        <end position="234"/>
    </location>
</feature>
<feature type="transmembrane region" description="Helical" evidence="7">
    <location>
        <begin position="86"/>
        <end position="106"/>
    </location>
</feature>
<keyword evidence="10" id="KW-1185">Reference proteome</keyword>
<feature type="region of interest" description="Disordered" evidence="6">
    <location>
        <begin position="1"/>
        <end position="78"/>
    </location>
</feature>
<dbReference type="PANTHER" id="PTHR23501">
    <property type="entry name" value="MAJOR FACILITATOR SUPERFAMILY"/>
    <property type="match status" value="1"/>
</dbReference>
<name>A0A6A5YIY1_9PLEO</name>
<evidence type="ECO:0000256" key="2">
    <source>
        <dbReference type="ARBA" id="ARBA00007520"/>
    </source>
</evidence>
<dbReference type="InterPro" id="IPR011701">
    <property type="entry name" value="MFS"/>
</dbReference>
<feature type="transmembrane region" description="Helical" evidence="7">
    <location>
        <begin position="128"/>
        <end position="145"/>
    </location>
</feature>
<feature type="transmembrane region" description="Helical" evidence="7">
    <location>
        <begin position="480"/>
        <end position="501"/>
    </location>
</feature>
<comment type="subcellular location">
    <subcellularLocation>
        <location evidence="1">Membrane</location>
        <topology evidence="1">Multi-pass membrane protein</topology>
    </subcellularLocation>
</comment>
<feature type="transmembrane region" description="Helical" evidence="7">
    <location>
        <begin position="418"/>
        <end position="437"/>
    </location>
</feature>
<dbReference type="Pfam" id="PF07690">
    <property type="entry name" value="MFS_1"/>
    <property type="match status" value="1"/>
</dbReference>
<dbReference type="AlphaFoldDB" id="A0A6A5YIY1"/>
<feature type="transmembrane region" description="Helical" evidence="7">
    <location>
        <begin position="354"/>
        <end position="376"/>
    </location>
</feature>
<reference evidence="9" key="1">
    <citation type="journal article" date="2020" name="Stud. Mycol.">
        <title>101 Dothideomycetes genomes: a test case for predicting lifestyles and emergence of pathogens.</title>
        <authorList>
            <person name="Haridas S."/>
            <person name="Albert R."/>
            <person name="Binder M."/>
            <person name="Bloem J."/>
            <person name="Labutti K."/>
            <person name="Salamov A."/>
            <person name="Andreopoulos B."/>
            <person name="Baker S."/>
            <person name="Barry K."/>
            <person name="Bills G."/>
            <person name="Bluhm B."/>
            <person name="Cannon C."/>
            <person name="Castanera R."/>
            <person name="Culley D."/>
            <person name="Daum C."/>
            <person name="Ezra D."/>
            <person name="Gonzalez J."/>
            <person name="Henrissat B."/>
            <person name="Kuo A."/>
            <person name="Liang C."/>
            <person name="Lipzen A."/>
            <person name="Lutzoni F."/>
            <person name="Magnuson J."/>
            <person name="Mondo S."/>
            <person name="Nolan M."/>
            <person name="Ohm R."/>
            <person name="Pangilinan J."/>
            <person name="Park H.-J."/>
            <person name="Ramirez L."/>
            <person name="Alfaro M."/>
            <person name="Sun H."/>
            <person name="Tritt A."/>
            <person name="Yoshinaga Y."/>
            <person name="Zwiers L.-H."/>
            <person name="Turgeon B."/>
            <person name="Goodwin S."/>
            <person name="Spatafora J."/>
            <person name="Crous P."/>
            <person name="Grigoriev I."/>
        </authorList>
    </citation>
    <scope>NUCLEOTIDE SEQUENCE</scope>
    <source>
        <strain evidence="9">CBS 627.86</strain>
    </source>
</reference>
<feature type="domain" description="Major facilitator superfamily (MFS) profile" evidence="8">
    <location>
        <begin position="93"/>
        <end position="580"/>
    </location>
</feature>
<gene>
    <name evidence="9" type="ORF">BDV96DRAFT_654098</name>
</gene>
<dbReference type="InterPro" id="IPR020846">
    <property type="entry name" value="MFS_dom"/>
</dbReference>
<evidence type="ECO:0000256" key="4">
    <source>
        <dbReference type="ARBA" id="ARBA00022989"/>
    </source>
</evidence>
<accession>A0A6A5YIY1</accession>